<dbReference type="EMBL" id="AUXZ01000141">
    <property type="protein sequence ID" value="KZN44568.1"/>
    <property type="molecule type" value="Genomic_DNA"/>
</dbReference>
<evidence type="ECO:0000313" key="1">
    <source>
        <dbReference type="EMBL" id="KZN44568.1"/>
    </source>
</evidence>
<dbReference type="Gene3D" id="3.30.530.20">
    <property type="match status" value="1"/>
</dbReference>
<dbReference type="Proteomes" id="UP000076503">
    <property type="component" value="Unassembled WGS sequence"/>
</dbReference>
<evidence type="ECO:0000313" key="2">
    <source>
        <dbReference type="Proteomes" id="UP000076503"/>
    </source>
</evidence>
<reference evidence="1 2" key="1">
    <citation type="submission" date="2013-07" db="EMBL/GenBank/DDBJ databases">
        <title>Comparative Genomic and Metabolomic Analysis of Twelve Strains of Pseudoalteromonas luteoviolacea.</title>
        <authorList>
            <person name="Vynne N.G."/>
            <person name="Mansson M."/>
            <person name="Gram L."/>
        </authorList>
    </citation>
    <scope>NUCLEOTIDE SEQUENCE [LARGE SCALE GENOMIC DNA]</scope>
    <source>
        <strain evidence="1 2">H33</strain>
    </source>
</reference>
<sequence>MSTPYKEQRSTLIYVPKTSTISTSVDVKATPDQAWEVVGNFAGFDKFVDGLERIEMTGEGIRAVRKKFFADGHLVLEQLNSYDEQKHIMSWSLLFTNMDINNLWSSMRVEALPDGQARVYWDIAGEPANEDTLQPDFEDFIATFAAAALNNAKGLIEQAA</sequence>
<dbReference type="PANTHER" id="PTHR39332">
    <property type="entry name" value="BLL4707 PROTEIN"/>
    <property type="match status" value="1"/>
</dbReference>
<dbReference type="OrthoDB" id="6981485at2"/>
<name>A0A166ZQW3_9GAMM</name>
<accession>A0A166ZQW3</accession>
<dbReference type="InterPro" id="IPR023393">
    <property type="entry name" value="START-like_dom_sf"/>
</dbReference>
<comment type="caution">
    <text evidence="1">The sequence shown here is derived from an EMBL/GenBank/DDBJ whole genome shotgun (WGS) entry which is preliminary data.</text>
</comment>
<dbReference type="CDD" id="cd07821">
    <property type="entry name" value="PYR_PYL_RCAR_like"/>
    <property type="match status" value="1"/>
</dbReference>
<organism evidence="1 2">
    <name type="scientific">Pseudoalteromonas luteoviolacea H33</name>
    <dbReference type="NCBI Taxonomy" id="1365251"/>
    <lineage>
        <taxon>Bacteria</taxon>
        <taxon>Pseudomonadati</taxon>
        <taxon>Pseudomonadota</taxon>
        <taxon>Gammaproteobacteria</taxon>
        <taxon>Alteromonadales</taxon>
        <taxon>Pseudoalteromonadaceae</taxon>
        <taxon>Pseudoalteromonas</taxon>
    </lineage>
</organism>
<dbReference type="PATRIC" id="fig|1365251.3.peg.5348"/>
<protein>
    <recommendedName>
        <fullName evidence="3">Polyketide cyclase</fullName>
    </recommendedName>
</protein>
<dbReference type="RefSeq" id="WP_063364401.1">
    <property type="nucleotide sequence ID" value="NZ_AUXZ01000141.1"/>
</dbReference>
<dbReference type="SUPFAM" id="SSF55961">
    <property type="entry name" value="Bet v1-like"/>
    <property type="match status" value="1"/>
</dbReference>
<dbReference type="PANTHER" id="PTHR39332:SF7">
    <property type="entry name" value="SRPBCC FAMILY PROTEIN"/>
    <property type="match status" value="1"/>
</dbReference>
<dbReference type="AlphaFoldDB" id="A0A166ZQW3"/>
<evidence type="ECO:0008006" key="3">
    <source>
        <dbReference type="Google" id="ProtNLM"/>
    </source>
</evidence>
<dbReference type="InterPro" id="IPR019587">
    <property type="entry name" value="Polyketide_cyclase/dehydratase"/>
</dbReference>
<gene>
    <name evidence="1" type="ORF">N476_06095</name>
</gene>
<proteinExistence type="predicted"/>
<dbReference type="Pfam" id="PF10604">
    <property type="entry name" value="Polyketide_cyc2"/>
    <property type="match status" value="1"/>
</dbReference>